<feature type="domain" description="Homeobox" evidence="13">
    <location>
        <begin position="110"/>
        <end position="170"/>
    </location>
</feature>
<dbReference type="PANTHER" id="PTHR24394">
    <property type="entry name" value="ZINC FINGER PROTEIN"/>
    <property type="match status" value="1"/>
</dbReference>
<evidence type="ECO:0000256" key="1">
    <source>
        <dbReference type="ARBA" id="ARBA00004123"/>
    </source>
</evidence>
<dbReference type="PROSITE" id="PS00027">
    <property type="entry name" value="HOMEOBOX_1"/>
    <property type="match status" value="2"/>
</dbReference>
<keyword evidence="6 10" id="KW-0238">DNA-binding</keyword>
<dbReference type="Gene3D" id="3.30.160.60">
    <property type="entry name" value="Classic Zinc Finger"/>
    <property type="match status" value="3"/>
</dbReference>
<dbReference type="SMART" id="SM00355">
    <property type="entry name" value="ZnF_C2H2"/>
    <property type="match status" value="6"/>
</dbReference>
<reference evidence="15 16" key="1">
    <citation type="submission" date="2024-05" db="EMBL/GenBank/DDBJ databases">
        <authorList>
            <person name="Wallberg A."/>
        </authorList>
    </citation>
    <scope>NUCLEOTIDE SEQUENCE [LARGE SCALE GENOMIC DNA]</scope>
</reference>
<dbReference type="AlphaFoldDB" id="A0AAV2R2Q2"/>
<evidence type="ECO:0000256" key="12">
    <source>
        <dbReference type="SAM" id="MobiDB-lite"/>
    </source>
</evidence>
<keyword evidence="16" id="KW-1185">Reference proteome</keyword>
<evidence type="ECO:0000259" key="14">
    <source>
        <dbReference type="PROSITE" id="PS50157"/>
    </source>
</evidence>
<evidence type="ECO:0000313" key="15">
    <source>
        <dbReference type="EMBL" id="CAL4113514.1"/>
    </source>
</evidence>
<dbReference type="EMBL" id="CAXKWB010015367">
    <property type="protein sequence ID" value="CAL4113514.1"/>
    <property type="molecule type" value="Genomic_DNA"/>
</dbReference>
<evidence type="ECO:0000256" key="6">
    <source>
        <dbReference type="ARBA" id="ARBA00023125"/>
    </source>
</evidence>
<dbReference type="Pfam" id="PF13912">
    <property type="entry name" value="zf-C2H2_6"/>
    <property type="match status" value="1"/>
</dbReference>
<dbReference type="PANTHER" id="PTHR24394:SF29">
    <property type="entry name" value="MYONEURIN"/>
    <property type="match status" value="1"/>
</dbReference>
<feature type="domain" description="C2H2-type" evidence="14">
    <location>
        <begin position="342"/>
        <end position="369"/>
    </location>
</feature>
<comment type="subcellular location">
    <subcellularLocation>
        <location evidence="1 10 11">Nucleus</location>
    </subcellularLocation>
</comment>
<feature type="domain" description="Homeobox" evidence="13">
    <location>
        <begin position="273"/>
        <end position="333"/>
    </location>
</feature>
<dbReference type="SUPFAM" id="SSF46689">
    <property type="entry name" value="Homeodomain-like"/>
    <property type="match status" value="3"/>
</dbReference>
<comment type="caution">
    <text evidence="15">The sequence shown here is derived from an EMBL/GenBank/DDBJ whole genome shotgun (WGS) entry which is preliminary data.</text>
</comment>
<feature type="region of interest" description="Disordered" evidence="12">
    <location>
        <begin position="477"/>
        <end position="514"/>
    </location>
</feature>
<dbReference type="PROSITE" id="PS00028">
    <property type="entry name" value="ZINC_FINGER_C2H2_1"/>
    <property type="match status" value="6"/>
</dbReference>
<dbReference type="InterPro" id="IPR036236">
    <property type="entry name" value="Znf_C2H2_sf"/>
</dbReference>
<organism evidence="15 16">
    <name type="scientific">Meganyctiphanes norvegica</name>
    <name type="common">Northern krill</name>
    <name type="synonym">Thysanopoda norvegica</name>
    <dbReference type="NCBI Taxonomy" id="48144"/>
    <lineage>
        <taxon>Eukaryota</taxon>
        <taxon>Metazoa</taxon>
        <taxon>Ecdysozoa</taxon>
        <taxon>Arthropoda</taxon>
        <taxon>Crustacea</taxon>
        <taxon>Multicrustacea</taxon>
        <taxon>Malacostraca</taxon>
        <taxon>Eumalacostraca</taxon>
        <taxon>Eucarida</taxon>
        <taxon>Euphausiacea</taxon>
        <taxon>Euphausiidae</taxon>
        <taxon>Meganyctiphanes</taxon>
    </lineage>
</organism>
<evidence type="ECO:0000256" key="2">
    <source>
        <dbReference type="ARBA" id="ARBA00022723"/>
    </source>
</evidence>
<evidence type="ECO:0000256" key="3">
    <source>
        <dbReference type="ARBA" id="ARBA00022737"/>
    </source>
</evidence>
<keyword evidence="8 10" id="KW-0539">Nucleus</keyword>
<proteinExistence type="predicted"/>
<dbReference type="GO" id="GO:0003677">
    <property type="term" value="F:DNA binding"/>
    <property type="evidence" value="ECO:0007669"/>
    <property type="project" value="UniProtKB-UniRule"/>
</dbReference>
<evidence type="ECO:0000256" key="8">
    <source>
        <dbReference type="ARBA" id="ARBA00023242"/>
    </source>
</evidence>
<dbReference type="SUPFAM" id="SSF57667">
    <property type="entry name" value="beta-beta-alpha zinc fingers"/>
    <property type="match status" value="2"/>
</dbReference>
<dbReference type="PROSITE" id="PS50157">
    <property type="entry name" value="ZINC_FINGER_C2H2_2"/>
    <property type="match status" value="3"/>
</dbReference>
<evidence type="ECO:0000259" key="13">
    <source>
        <dbReference type="PROSITE" id="PS50071"/>
    </source>
</evidence>
<feature type="DNA-binding region" description="Homeobox" evidence="10">
    <location>
        <begin position="112"/>
        <end position="171"/>
    </location>
</feature>
<keyword evidence="2" id="KW-0479">Metal-binding</keyword>
<feature type="DNA-binding region" description="Homeobox" evidence="10">
    <location>
        <begin position="3"/>
        <end position="30"/>
    </location>
</feature>
<evidence type="ECO:0000256" key="4">
    <source>
        <dbReference type="ARBA" id="ARBA00022771"/>
    </source>
</evidence>
<feature type="domain" description="C2H2-type" evidence="14">
    <location>
        <begin position="37"/>
        <end position="65"/>
    </location>
</feature>
<feature type="compositionally biased region" description="Basic and acidic residues" evidence="12">
    <location>
        <begin position="477"/>
        <end position="487"/>
    </location>
</feature>
<evidence type="ECO:0000256" key="7">
    <source>
        <dbReference type="ARBA" id="ARBA00023155"/>
    </source>
</evidence>
<keyword evidence="3" id="KW-0677">Repeat</keyword>
<keyword evidence="4 9" id="KW-0863">Zinc-finger</keyword>
<feature type="compositionally biased region" description="Polar residues" evidence="12">
    <location>
        <begin position="488"/>
        <end position="498"/>
    </location>
</feature>
<evidence type="ECO:0000256" key="10">
    <source>
        <dbReference type="PROSITE-ProRule" id="PRU00108"/>
    </source>
</evidence>
<dbReference type="InterPro" id="IPR013087">
    <property type="entry name" value="Znf_C2H2_type"/>
</dbReference>
<dbReference type="Gene3D" id="1.10.10.60">
    <property type="entry name" value="Homeodomain-like"/>
    <property type="match status" value="2"/>
</dbReference>
<feature type="non-terminal residue" evidence="15">
    <location>
        <position position="514"/>
    </location>
</feature>
<feature type="domain" description="Homeobox" evidence="13">
    <location>
        <begin position="1"/>
        <end position="29"/>
    </location>
</feature>
<dbReference type="PROSITE" id="PS50071">
    <property type="entry name" value="HOMEOBOX_2"/>
    <property type="match status" value="3"/>
</dbReference>
<evidence type="ECO:0000256" key="11">
    <source>
        <dbReference type="RuleBase" id="RU000682"/>
    </source>
</evidence>
<dbReference type="GO" id="GO:0000981">
    <property type="term" value="F:DNA-binding transcription factor activity, RNA polymerase II-specific"/>
    <property type="evidence" value="ECO:0007669"/>
    <property type="project" value="InterPro"/>
</dbReference>
<dbReference type="InterPro" id="IPR001356">
    <property type="entry name" value="HD"/>
</dbReference>
<protein>
    <submittedName>
        <fullName evidence="15">Uncharacterized protein</fullName>
    </submittedName>
</protein>
<evidence type="ECO:0000256" key="5">
    <source>
        <dbReference type="ARBA" id="ARBA00022833"/>
    </source>
</evidence>
<evidence type="ECO:0000256" key="9">
    <source>
        <dbReference type="PROSITE-ProRule" id="PRU00042"/>
    </source>
</evidence>
<keyword evidence="5" id="KW-0862">Zinc</keyword>
<dbReference type="InterPro" id="IPR017970">
    <property type="entry name" value="Homeobox_CS"/>
</dbReference>
<dbReference type="InterPro" id="IPR009057">
    <property type="entry name" value="Homeodomain-like_sf"/>
</dbReference>
<accession>A0AAV2R2Q2</accession>
<dbReference type="CDD" id="cd00086">
    <property type="entry name" value="homeodomain"/>
    <property type="match status" value="2"/>
</dbReference>
<dbReference type="GO" id="GO:0008270">
    <property type="term" value="F:zinc ion binding"/>
    <property type="evidence" value="ECO:0007669"/>
    <property type="project" value="UniProtKB-KW"/>
</dbReference>
<feature type="DNA-binding region" description="Homeobox" evidence="10">
    <location>
        <begin position="275"/>
        <end position="334"/>
    </location>
</feature>
<evidence type="ECO:0000313" key="16">
    <source>
        <dbReference type="Proteomes" id="UP001497623"/>
    </source>
</evidence>
<dbReference type="Proteomes" id="UP001497623">
    <property type="component" value="Unassembled WGS sequence"/>
</dbReference>
<name>A0AAV2R2Q2_MEGNR</name>
<gene>
    <name evidence="15" type="ORF">MNOR_LOCUS20136</name>
</gene>
<dbReference type="Pfam" id="PF00046">
    <property type="entry name" value="Homeodomain"/>
    <property type="match status" value="1"/>
</dbReference>
<dbReference type="GO" id="GO:0005634">
    <property type="term" value="C:nucleus"/>
    <property type="evidence" value="ECO:0007669"/>
    <property type="project" value="UniProtKB-SubCell"/>
</dbReference>
<dbReference type="SMART" id="SM00389">
    <property type="entry name" value="HOX"/>
    <property type="match status" value="2"/>
</dbReference>
<feature type="domain" description="C2H2-type" evidence="14">
    <location>
        <begin position="193"/>
        <end position="220"/>
    </location>
</feature>
<sequence>MSLMARRLVVRYKQVIHWFQNKRSKDRKQSEGKHQPVQCNICRATFVSDSNLEIHKEEYHESEGTEKTKLSCSLSNCPAKFTNAELLATHKVSHELRDEIEDHKIDDCEDEEEQDDTSLLLKNVGILEAQYKDNNFPDSMDIGFIARRLSVDPLYVHMWFKERRSQQINTLTAEGVELSETQKDQSSQRVFSKECRHCVAAFISQVDLDAHEQMHQSPTAQVCSKCGAEFSNAVALETHWIRHGVFKGGASNHQQHQQKKDVIPHYATEEGRGPERGAKAYFTTSQLRVLDAHFMMNHFPGTVEVRLLAKRLGLRPRQVIHWFQNKRCKIRRIQKNKTHSSSTCSVCGAAFICESTLDNHTRLHQMDLQYNCKVCSAVFLSPILLETHMLHHLGILQKPNTLVDPLKQFDTTQITPIGKDKGKFLPHRIRGFDEETSQADLKIDESYMDGVEDMLEDEVEEAQLLDEMHERALVDAKMEGAIKDKDTQMNPNNTPDKSQSLDKKLSDNKTTNFI</sequence>
<keyword evidence="7 10" id="KW-0371">Homeobox</keyword>